<dbReference type="AlphaFoldDB" id="T1IGE9"/>
<dbReference type="HOGENOM" id="CLU_1306235_0_0_1"/>
<dbReference type="InParanoid" id="T1IGE9"/>
<name>T1IGE9_RHOPR</name>
<accession>T1IGE9</accession>
<reference evidence="1" key="1">
    <citation type="submission" date="2015-05" db="UniProtKB">
        <authorList>
            <consortium name="EnsemblMetazoa"/>
        </authorList>
    </citation>
    <scope>IDENTIFICATION</scope>
</reference>
<proteinExistence type="predicted"/>
<dbReference type="VEuPathDB" id="VectorBase:RPRC015368"/>
<evidence type="ECO:0000313" key="2">
    <source>
        <dbReference type="Proteomes" id="UP000015103"/>
    </source>
</evidence>
<dbReference type="EMBL" id="ACPB03019363">
    <property type="status" value="NOT_ANNOTATED_CDS"/>
    <property type="molecule type" value="Genomic_DNA"/>
</dbReference>
<dbReference type="Proteomes" id="UP000015103">
    <property type="component" value="Unassembled WGS sequence"/>
</dbReference>
<dbReference type="EMBL" id="ACPB03019362">
    <property type="status" value="NOT_ANNOTATED_CDS"/>
    <property type="molecule type" value="Genomic_DNA"/>
</dbReference>
<dbReference type="EnsemblMetazoa" id="RPRC015368-RA">
    <property type="protein sequence ID" value="RPRC015368-PA"/>
    <property type="gene ID" value="RPRC015368"/>
</dbReference>
<protein>
    <submittedName>
        <fullName evidence="1">Uncharacterized protein</fullName>
    </submittedName>
</protein>
<organism evidence="1 2">
    <name type="scientific">Rhodnius prolixus</name>
    <name type="common">Triatomid bug</name>
    <dbReference type="NCBI Taxonomy" id="13249"/>
    <lineage>
        <taxon>Eukaryota</taxon>
        <taxon>Metazoa</taxon>
        <taxon>Ecdysozoa</taxon>
        <taxon>Arthropoda</taxon>
        <taxon>Hexapoda</taxon>
        <taxon>Insecta</taxon>
        <taxon>Pterygota</taxon>
        <taxon>Neoptera</taxon>
        <taxon>Paraneoptera</taxon>
        <taxon>Hemiptera</taxon>
        <taxon>Heteroptera</taxon>
        <taxon>Panheteroptera</taxon>
        <taxon>Cimicomorpha</taxon>
        <taxon>Reduviidae</taxon>
        <taxon>Triatominae</taxon>
        <taxon>Rhodnius</taxon>
    </lineage>
</organism>
<sequence length="211" mass="23264">MAGGKKILFKRGGDCRNECICSNWAQPKDRQAKTLDSHALLVAALMVAKSRSRQNICSAAPTCRLGQDLLNSLVNAENKDAEVFGVEYGFGLVGDVPSILDKHNLTAKEFQDCLQNYFETSPTKMDKTKSPPPSVSLHYVRPAKLGRPPELPVPVPKDEDYLPGEEGYTTYINPHNFQVGAEENPMDRTEDESLEEVADGLAEELLANIDE</sequence>
<keyword evidence="2" id="KW-1185">Reference proteome</keyword>
<evidence type="ECO:0000313" key="1">
    <source>
        <dbReference type="EnsemblMetazoa" id="RPRC015368-PA"/>
    </source>
</evidence>